<dbReference type="EMBL" id="JAVRQU010000011">
    <property type="protein sequence ID" value="KAK5697390.1"/>
    <property type="molecule type" value="Genomic_DNA"/>
</dbReference>
<accession>A0AAN7W6J1</accession>
<feature type="region of interest" description="Disordered" evidence="1">
    <location>
        <begin position="254"/>
        <end position="298"/>
    </location>
</feature>
<feature type="compositionally biased region" description="Basic and acidic residues" evidence="1">
    <location>
        <begin position="384"/>
        <end position="401"/>
    </location>
</feature>
<organism evidence="2 3">
    <name type="scientific">Elasticomyces elasticus</name>
    <dbReference type="NCBI Taxonomy" id="574655"/>
    <lineage>
        <taxon>Eukaryota</taxon>
        <taxon>Fungi</taxon>
        <taxon>Dikarya</taxon>
        <taxon>Ascomycota</taxon>
        <taxon>Pezizomycotina</taxon>
        <taxon>Dothideomycetes</taxon>
        <taxon>Dothideomycetidae</taxon>
        <taxon>Mycosphaerellales</taxon>
        <taxon>Teratosphaeriaceae</taxon>
        <taxon>Elasticomyces</taxon>
    </lineage>
</organism>
<dbReference type="Proteomes" id="UP001310594">
    <property type="component" value="Unassembled WGS sequence"/>
</dbReference>
<feature type="region of interest" description="Disordered" evidence="1">
    <location>
        <begin position="367"/>
        <end position="419"/>
    </location>
</feature>
<protein>
    <submittedName>
        <fullName evidence="2">Uncharacterized protein</fullName>
    </submittedName>
</protein>
<dbReference type="AlphaFoldDB" id="A0AAN7W6J1"/>
<feature type="compositionally biased region" description="Low complexity" evidence="1">
    <location>
        <begin position="36"/>
        <end position="45"/>
    </location>
</feature>
<dbReference type="InterPro" id="IPR025040">
    <property type="entry name" value="DUF3984"/>
</dbReference>
<feature type="compositionally biased region" description="Basic residues" evidence="1">
    <location>
        <begin position="176"/>
        <end position="185"/>
    </location>
</feature>
<feature type="compositionally biased region" description="Basic and acidic residues" evidence="1">
    <location>
        <begin position="74"/>
        <end position="85"/>
    </location>
</feature>
<feature type="region of interest" description="Disordered" evidence="1">
    <location>
        <begin position="32"/>
        <end position="125"/>
    </location>
</feature>
<dbReference type="Pfam" id="PF13136">
    <property type="entry name" value="DUF3984"/>
    <property type="match status" value="1"/>
</dbReference>
<evidence type="ECO:0000256" key="1">
    <source>
        <dbReference type="SAM" id="MobiDB-lite"/>
    </source>
</evidence>
<feature type="region of interest" description="Disordered" evidence="1">
    <location>
        <begin position="146"/>
        <end position="195"/>
    </location>
</feature>
<feature type="compositionally biased region" description="Low complexity" evidence="1">
    <location>
        <begin position="109"/>
        <end position="125"/>
    </location>
</feature>
<feature type="compositionally biased region" description="Polar residues" evidence="1">
    <location>
        <begin position="89"/>
        <end position="104"/>
    </location>
</feature>
<proteinExistence type="predicted"/>
<reference evidence="2" key="1">
    <citation type="submission" date="2023-08" db="EMBL/GenBank/DDBJ databases">
        <title>Black Yeasts Isolated from many extreme environments.</title>
        <authorList>
            <person name="Coleine C."/>
            <person name="Stajich J.E."/>
            <person name="Selbmann L."/>
        </authorList>
    </citation>
    <scope>NUCLEOTIDE SEQUENCE</scope>
    <source>
        <strain evidence="2">CCFEE 5810</strain>
    </source>
</reference>
<gene>
    <name evidence="2" type="ORF">LTR97_007528</name>
</gene>
<name>A0AAN7W6J1_9PEZI</name>
<sequence length="433" mass="46978">MSAPALSIRGASRDLLVDDLTLCYAVSPLFRHKMPSRSSSNPRSSSRSKRSSTNLAGLRLAPLSTKFAEPAAEEVARKASNDETPRVTFATQHSSYIQGKSAPSTPGILSRSSSRRNLSGGLSRRGSLYDDAVEYQYGAVRLHSGDGERAEMGSGQIPKARSEATLSTRQAGSGALRKKQYHGRSKTGTNTPRGVHYADDEDWLARTRAATHDIVQEAKGQSWLASRNSSTTLTHLESDDDAIDDGYEEMAALSASQRRGGGMLSPTTTRVKSPMWGSRYGSRSGSRRTSRRGSVTGLRSPLAVPAGLDMTSYFAEAVESPVEPEYFHAEEDDEGDVARLSDQQSYGMGGIVDRLMQFRLFSVAEKEEMTTDEEDPGNETGNESDVRRAEGAKTRRNERVKVASRAPVPDEAQGEGGWQDAAWLLSVASKAIF</sequence>
<evidence type="ECO:0000313" key="2">
    <source>
        <dbReference type="EMBL" id="KAK5697390.1"/>
    </source>
</evidence>
<evidence type="ECO:0000313" key="3">
    <source>
        <dbReference type="Proteomes" id="UP001310594"/>
    </source>
</evidence>
<comment type="caution">
    <text evidence="2">The sequence shown here is derived from an EMBL/GenBank/DDBJ whole genome shotgun (WGS) entry which is preliminary data.</text>
</comment>